<evidence type="ECO:0000313" key="2">
    <source>
        <dbReference type="Proteomes" id="UP000281813"/>
    </source>
</evidence>
<comment type="caution">
    <text evidence="1">The sequence shown here is derived from an EMBL/GenBank/DDBJ whole genome shotgun (WGS) entry which is preliminary data.</text>
</comment>
<dbReference type="InterPro" id="IPR024042">
    <property type="entry name" value="TM1646-like_dom_sf"/>
</dbReference>
<keyword evidence="2" id="KW-1185">Reference proteome</keyword>
<evidence type="ECO:0000313" key="1">
    <source>
        <dbReference type="EMBL" id="RKQ13746.1"/>
    </source>
</evidence>
<sequence length="143" mass="16423">MKITNELQTKTDSKFTRQPVTDANTFHSTLHSQTVQLKQQEIEKLMKNITMQGDKLARSRTFRDLAKFKRMIKDFLQETVSSGYKIEKDHSFGFGGNRQLSLVKEIDEKLLSLTEEIMGQEQKTVNILGLIGEIKGLLVNIYT</sequence>
<gene>
    <name evidence="1" type="ORF">D8M05_15340</name>
</gene>
<dbReference type="Gene3D" id="1.20.120.490">
    <property type="entry name" value="Hypothetical protein TM1646-like domain"/>
    <property type="match status" value="1"/>
</dbReference>
<reference evidence="1 2" key="1">
    <citation type="journal article" date="2015" name="Antonie Van Leeuwenhoek">
        <title>Oceanobacillus bengalensis sp. nov., a bacterium isolated from seawater of the Bay of Bengal.</title>
        <authorList>
            <person name="Yongchang O."/>
            <person name="Xiang W."/>
            <person name="Wang G."/>
        </authorList>
    </citation>
    <scope>NUCLEOTIDE SEQUENCE [LARGE SCALE GENOMIC DNA]</scope>
    <source>
        <strain evidence="1 2">MCCC 1K00260</strain>
    </source>
</reference>
<dbReference type="OrthoDB" id="1680946at2"/>
<dbReference type="RefSeq" id="WP_121133335.1">
    <property type="nucleotide sequence ID" value="NZ_JBHUFK010000008.1"/>
</dbReference>
<dbReference type="AlphaFoldDB" id="A0A494YUD0"/>
<proteinExistence type="predicted"/>
<dbReference type="InterPro" id="IPR005585">
    <property type="entry name" value="DUF327"/>
</dbReference>
<organism evidence="1 2">
    <name type="scientific">Oceanobacillus bengalensis</name>
    <dbReference type="NCBI Taxonomy" id="1435466"/>
    <lineage>
        <taxon>Bacteria</taxon>
        <taxon>Bacillati</taxon>
        <taxon>Bacillota</taxon>
        <taxon>Bacilli</taxon>
        <taxon>Bacillales</taxon>
        <taxon>Bacillaceae</taxon>
        <taxon>Oceanobacillus</taxon>
    </lineage>
</organism>
<dbReference type="Pfam" id="PF03885">
    <property type="entry name" value="DUF327"/>
    <property type="match status" value="1"/>
</dbReference>
<name>A0A494YUD0_9BACI</name>
<dbReference type="SUPFAM" id="SSF158397">
    <property type="entry name" value="TM1646-like"/>
    <property type="match status" value="1"/>
</dbReference>
<dbReference type="Proteomes" id="UP000281813">
    <property type="component" value="Unassembled WGS sequence"/>
</dbReference>
<dbReference type="EMBL" id="RBZO01000027">
    <property type="protein sequence ID" value="RKQ13746.1"/>
    <property type="molecule type" value="Genomic_DNA"/>
</dbReference>
<protein>
    <submittedName>
        <fullName evidence="1">DUF327 family protein</fullName>
    </submittedName>
</protein>
<accession>A0A494YUD0</accession>